<dbReference type="Proteomes" id="UP001286456">
    <property type="component" value="Unassembled WGS sequence"/>
</dbReference>
<dbReference type="PANTHER" id="PTHR24148">
    <property type="entry name" value="ANKYRIN REPEAT DOMAIN-CONTAINING PROTEIN 39 HOMOLOG-RELATED"/>
    <property type="match status" value="1"/>
</dbReference>
<organism evidence="1 2">
    <name type="scientific">Cercophora scortea</name>
    <dbReference type="NCBI Taxonomy" id="314031"/>
    <lineage>
        <taxon>Eukaryota</taxon>
        <taxon>Fungi</taxon>
        <taxon>Dikarya</taxon>
        <taxon>Ascomycota</taxon>
        <taxon>Pezizomycotina</taxon>
        <taxon>Sordariomycetes</taxon>
        <taxon>Sordariomycetidae</taxon>
        <taxon>Sordariales</taxon>
        <taxon>Lasiosphaeriaceae</taxon>
        <taxon>Cercophora</taxon>
    </lineage>
</organism>
<dbReference type="InterPro" id="IPR052895">
    <property type="entry name" value="HetReg/Transcr_Mod"/>
</dbReference>
<name>A0AAE0IWP8_9PEZI</name>
<reference evidence="1" key="2">
    <citation type="submission" date="2023-06" db="EMBL/GenBank/DDBJ databases">
        <authorList>
            <consortium name="Lawrence Berkeley National Laboratory"/>
            <person name="Haridas S."/>
            <person name="Hensen N."/>
            <person name="Bonometti L."/>
            <person name="Westerberg I."/>
            <person name="Brannstrom I.O."/>
            <person name="Guillou S."/>
            <person name="Cros-Aarteil S."/>
            <person name="Calhoun S."/>
            <person name="Kuo A."/>
            <person name="Mondo S."/>
            <person name="Pangilinan J."/>
            <person name="Riley R."/>
            <person name="Labutti K."/>
            <person name="Andreopoulos B."/>
            <person name="Lipzen A."/>
            <person name="Chen C."/>
            <person name="Yanf M."/>
            <person name="Daum C."/>
            <person name="Ng V."/>
            <person name="Clum A."/>
            <person name="Steindorff A."/>
            <person name="Ohm R."/>
            <person name="Martin F."/>
            <person name="Silar P."/>
            <person name="Natvig D."/>
            <person name="Lalanne C."/>
            <person name="Gautier V."/>
            <person name="Ament-Velasquez S.L."/>
            <person name="Kruys A."/>
            <person name="Hutchinson M.I."/>
            <person name="Powell A.J."/>
            <person name="Barry K."/>
            <person name="Miller A.N."/>
            <person name="Grigoriev I.V."/>
            <person name="Debuchy R."/>
            <person name="Gladieux P."/>
            <person name="Thoren M.H."/>
            <person name="Johannesson H."/>
        </authorList>
    </citation>
    <scope>NUCLEOTIDE SEQUENCE</scope>
    <source>
        <strain evidence="1">SMH4131-1</strain>
    </source>
</reference>
<protein>
    <submittedName>
        <fullName evidence="1">Uncharacterized protein</fullName>
    </submittedName>
</protein>
<evidence type="ECO:0000313" key="2">
    <source>
        <dbReference type="Proteomes" id="UP001286456"/>
    </source>
</evidence>
<dbReference type="PANTHER" id="PTHR24148:SF73">
    <property type="entry name" value="HET DOMAIN PROTEIN (AFU_ORTHOLOGUE AFUA_8G01020)"/>
    <property type="match status" value="1"/>
</dbReference>
<reference evidence="1" key="1">
    <citation type="journal article" date="2023" name="Mol. Phylogenet. Evol.">
        <title>Genome-scale phylogeny and comparative genomics of the fungal order Sordariales.</title>
        <authorList>
            <person name="Hensen N."/>
            <person name="Bonometti L."/>
            <person name="Westerberg I."/>
            <person name="Brannstrom I.O."/>
            <person name="Guillou S."/>
            <person name="Cros-Aarteil S."/>
            <person name="Calhoun S."/>
            <person name="Haridas S."/>
            <person name="Kuo A."/>
            <person name="Mondo S."/>
            <person name="Pangilinan J."/>
            <person name="Riley R."/>
            <person name="LaButti K."/>
            <person name="Andreopoulos B."/>
            <person name="Lipzen A."/>
            <person name="Chen C."/>
            <person name="Yan M."/>
            <person name="Daum C."/>
            <person name="Ng V."/>
            <person name="Clum A."/>
            <person name="Steindorff A."/>
            <person name="Ohm R.A."/>
            <person name="Martin F."/>
            <person name="Silar P."/>
            <person name="Natvig D.O."/>
            <person name="Lalanne C."/>
            <person name="Gautier V."/>
            <person name="Ament-Velasquez S.L."/>
            <person name="Kruys A."/>
            <person name="Hutchinson M.I."/>
            <person name="Powell A.J."/>
            <person name="Barry K."/>
            <person name="Miller A.N."/>
            <person name="Grigoriev I.V."/>
            <person name="Debuchy R."/>
            <person name="Gladieux P."/>
            <person name="Hiltunen Thoren M."/>
            <person name="Johannesson H."/>
        </authorList>
    </citation>
    <scope>NUCLEOTIDE SEQUENCE</scope>
    <source>
        <strain evidence="1">SMH4131-1</strain>
    </source>
</reference>
<comment type="caution">
    <text evidence="1">The sequence shown here is derived from an EMBL/GenBank/DDBJ whole genome shotgun (WGS) entry which is preliminary data.</text>
</comment>
<dbReference type="AlphaFoldDB" id="A0AAE0IWP8"/>
<dbReference type="EMBL" id="JAUEPO010000002">
    <property type="protein sequence ID" value="KAK3332693.1"/>
    <property type="molecule type" value="Genomic_DNA"/>
</dbReference>
<evidence type="ECO:0000313" key="1">
    <source>
        <dbReference type="EMBL" id="KAK3332693.1"/>
    </source>
</evidence>
<proteinExistence type="predicted"/>
<keyword evidence="2" id="KW-1185">Reference proteome</keyword>
<gene>
    <name evidence="1" type="ORF">B0T19DRAFT_416301</name>
</gene>
<accession>A0AAE0IWP8</accession>
<sequence length="360" mass="40564">MWAMRSSYHRDGMYTSLEVMLRSSANASFEATDPRDKVFALMSLVAPEERIEIDYSSSTASVYSRLAESIVRRAREYDFPRCARECCNLLEDAGLQERVQEYDTTLPTWVPDWGGNHCIRIKMLYKRSWNRDLQQSLMHPNPAVENTIENGPVLRISASLIDEVEMVSGTLLVLSVMADIPGLRRLRTDIKSAYNSLLEGDRKLACYARYGDIDEAFAGALAMDRLRTGQTPSLGELLRSVLQDDQLTFEWGLDGWLSETTYFLRHIDVGINGSRKRFAVTRTGFMGLVPSAALPGDYLHVIPGSPVLRALRKAKRKGADVREFYQLVGSAFLHGTFPWSDGGDSKLQELDVDFQEISIT</sequence>